<dbReference type="GO" id="GO:0031624">
    <property type="term" value="F:ubiquitin conjugating enzyme binding"/>
    <property type="evidence" value="ECO:0007669"/>
    <property type="project" value="TreeGrafter"/>
</dbReference>
<keyword evidence="2" id="KW-1133">Transmembrane helix</keyword>
<dbReference type="PANTHER" id="PTHR12281:SF31">
    <property type="entry name" value="DCN1-LIKE PROTEIN 3"/>
    <property type="match status" value="1"/>
</dbReference>
<dbReference type="Gene3D" id="1.10.8.10">
    <property type="entry name" value="DNA helicase RuvA subunit, C-terminal domain"/>
    <property type="match status" value="1"/>
</dbReference>
<comment type="caution">
    <text evidence="4">The sequence shown here is derived from an EMBL/GenBank/DDBJ whole genome shotgun (WGS) entry which is preliminary data.</text>
</comment>
<dbReference type="PROSITE" id="PS51229">
    <property type="entry name" value="DCUN1"/>
    <property type="match status" value="1"/>
</dbReference>
<dbReference type="AlphaFoldDB" id="A0A4Y9ZZR7"/>
<dbReference type="Gene3D" id="1.10.238.200">
    <property type="entry name" value="Cullin, PONY binding domain"/>
    <property type="match status" value="1"/>
</dbReference>
<comment type="function">
    <text evidence="1">Neddylation of cullins play an essential role in the regulation of SCF-type complexes activity.</text>
</comment>
<dbReference type="GO" id="GO:0000151">
    <property type="term" value="C:ubiquitin ligase complex"/>
    <property type="evidence" value="ECO:0007669"/>
    <property type="project" value="TreeGrafter"/>
</dbReference>
<accession>A0A4Y9ZZR7</accession>
<dbReference type="GO" id="GO:0045116">
    <property type="term" value="P:protein neddylation"/>
    <property type="evidence" value="ECO:0007669"/>
    <property type="project" value="TreeGrafter"/>
</dbReference>
<dbReference type="InterPro" id="IPR005176">
    <property type="entry name" value="PONY_dom"/>
</dbReference>
<evidence type="ECO:0000313" key="4">
    <source>
        <dbReference type="EMBL" id="TFY80366.1"/>
    </source>
</evidence>
<organism evidence="4 5">
    <name type="scientific">Hericium alpestre</name>
    <dbReference type="NCBI Taxonomy" id="135208"/>
    <lineage>
        <taxon>Eukaryota</taxon>
        <taxon>Fungi</taxon>
        <taxon>Dikarya</taxon>
        <taxon>Basidiomycota</taxon>
        <taxon>Agaricomycotina</taxon>
        <taxon>Agaricomycetes</taxon>
        <taxon>Russulales</taxon>
        <taxon>Hericiaceae</taxon>
        <taxon>Hericium</taxon>
    </lineage>
</organism>
<evidence type="ECO:0000313" key="5">
    <source>
        <dbReference type="Proteomes" id="UP000298061"/>
    </source>
</evidence>
<dbReference type="GO" id="GO:0032182">
    <property type="term" value="F:ubiquitin-like protein binding"/>
    <property type="evidence" value="ECO:0007669"/>
    <property type="project" value="TreeGrafter"/>
</dbReference>
<dbReference type="InterPro" id="IPR014764">
    <property type="entry name" value="DCN-prot"/>
</dbReference>
<reference evidence="4 5" key="1">
    <citation type="submission" date="2019-02" db="EMBL/GenBank/DDBJ databases">
        <title>Genome sequencing of the rare red list fungi Hericium alpestre (H. flagellum).</title>
        <authorList>
            <person name="Buettner E."/>
            <person name="Kellner H."/>
        </authorList>
    </citation>
    <scope>NUCLEOTIDE SEQUENCE [LARGE SCALE GENOMIC DNA]</scope>
    <source>
        <strain evidence="4 5">DSM 108284</strain>
    </source>
</reference>
<dbReference type="Pfam" id="PF14555">
    <property type="entry name" value="UBA_4"/>
    <property type="match status" value="1"/>
</dbReference>
<feature type="transmembrane region" description="Helical" evidence="2">
    <location>
        <begin position="12"/>
        <end position="30"/>
    </location>
</feature>
<dbReference type="OrthoDB" id="27198at2759"/>
<keyword evidence="2" id="KW-0472">Membrane</keyword>
<name>A0A4Y9ZZR7_9AGAM</name>
<gene>
    <name evidence="4" type="ORF">EWM64_g3645</name>
</gene>
<dbReference type="Gene3D" id="1.10.238.10">
    <property type="entry name" value="EF-hand"/>
    <property type="match status" value="1"/>
</dbReference>
<dbReference type="InterPro" id="IPR042460">
    <property type="entry name" value="DCN1-like_PONY"/>
</dbReference>
<dbReference type="EMBL" id="SFCI01000350">
    <property type="protein sequence ID" value="TFY80366.1"/>
    <property type="molecule type" value="Genomic_DNA"/>
</dbReference>
<dbReference type="PANTHER" id="PTHR12281">
    <property type="entry name" value="RP42 RELATED"/>
    <property type="match status" value="1"/>
</dbReference>
<dbReference type="STRING" id="135208.A0A4Y9ZZR7"/>
<evidence type="ECO:0000256" key="2">
    <source>
        <dbReference type="SAM" id="Phobius"/>
    </source>
</evidence>
<keyword evidence="2" id="KW-0812">Transmembrane</keyword>
<keyword evidence="5" id="KW-1185">Reference proteome</keyword>
<protein>
    <recommendedName>
        <fullName evidence="1">Defective in cullin neddylation protein</fullName>
    </recommendedName>
</protein>
<dbReference type="Proteomes" id="UP000298061">
    <property type="component" value="Unassembled WGS sequence"/>
</dbReference>
<dbReference type="GO" id="GO:0097602">
    <property type="term" value="F:cullin family protein binding"/>
    <property type="evidence" value="ECO:0007669"/>
    <property type="project" value="TreeGrafter"/>
</dbReference>
<dbReference type="Pfam" id="PF03556">
    <property type="entry name" value="Cullin_binding"/>
    <property type="match status" value="1"/>
</dbReference>
<evidence type="ECO:0000256" key="1">
    <source>
        <dbReference type="RuleBase" id="RU410713"/>
    </source>
</evidence>
<proteinExistence type="predicted"/>
<sequence>MSDTPSASLPWTTLISLLAILSIPIAYTFLGSPMSKATKGRSSAEEEKIAQFCGITGATVREAKRFLDKHKRVDIAVDAYYNELTTSGRPKTESAPSSSKLSALFNKYKEADGDSISVEGTIKLCEDLGVDPEDVVLLAVAYELKSPRIGEWTKQGWIEGWKNVGCDTIATMKTALLRLRDKLGSDYSYFQKVYSYTFDFARAEGQRSLGMDAFLPHSHLILTRAVSGIETAQAFWALLLPHGLQGGALVHIRSRDEDGDDSMQGDEEGWKEEYTQWWFEFLNEKGGKGVSKDTWLMFLDFMRTIDSKFEKYDMEAAWPSTIDDFVEWAKARRSSEAA</sequence>
<evidence type="ECO:0000259" key="3">
    <source>
        <dbReference type="PROSITE" id="PS51229"/>
    </source>
</evidence>
<feature type="domain" description="DCUN1" evidence="3">
    <location>
        <begin position="96"/>
        <end position="330"/>
    </location>
</feature>